<organism evidence="1 2">
    <name type="scientific">Saccharothrix violaceirubra</name>
    <dbReference type="NCBI Taxonomy" id="413306"/>
    <lineage>
        <taxon>Bacteria</taxon>
        <taxon>Bacillati</taxon>
        <taxon>Actinomycetota</taxon>
        <taxon>Actinomycetes</taxon>
        <taxon>Pseudonocardiales</taxon>
        <taxon>Pseudonocardiaceae</taxon>
        <taxon>Saccharothrix</taxon>
    </lineage>
</organism>
<name>A0A7W7SYT6_9PSEU</name>
<dbReference type="EMBL" id="JACHJS010000001">
    <property type="protein sequence ID" value="MBB4963463.1"/>
    <property type="molecule type" value="Genomic_DNA"/>
</dbReference>
<evidence type="ECO:0000313" key="1">
    <source>
        <dbReference type="EMBL" id="MBB4963463.1"/>
    </source>
</evidence>
<evidence type="ECO:0000313" key="2">
    <source>
        <dbReference type="Proteomes" id="UP000542674"/>
    </source>
</evidence>
<sequence length="36" mass="4072">MLRDDHPEPLGAVDDDRLRLISTCCHPALAVESRLR</sequence>
<accession>A0A7W7SYT6</accession>
<gene>
    <name evidence="1" type="ORF">F4559_000822</name>
</gene>
<dbReference type="AlphaFoldDB" id="A0A7W7SYT6"/>
<reference evidence="1 2" key="1">
    <citation type="submission" date="2020-08" db="EMBL/GenBank/DDBJ databases">
        <title>Sequencing the genomes of 1000 actinobacteria strains.</title>
        <authorList>
            <person name="Klenk H.-P."/>
        </authorList>
    </citation>
    <scope>NUCLEOTIDE SEQUENCE [LARGE SCALE GENOMIC DNA]</scope>
    <source>
        <strain evidence="1 2">DSM 45084</strain>
    </source>
</reference>
<protein>
    <submittedName>
        <fullName evidence="1">Putative RNA polymerase sigma factor</fullName>
    </submittedName>
</protein>
<comment type="caution">
    <text evidence="1">The sequence shown here is derived from an EMBL/GenBank/DDBJ whole genome shotgun (WGS) entry which is preliminary data.</text>
</comment>
<dbReference type="Proteomes" id="UP000542674">
    <property type="component" value="Unassembled WGS sequence"/>
</dbReference>
<proteinExistence type="predicted"/>
<keyword evidence="2" id="KW-1185">Reference proteome</keyword>